<reference evidence="8 9" key="1">
    <citation type="submission" date="2019-09" db="EMBL/GenBank/DDBJ databases">
        <title>Draft genome sequence of various Type strains from the CCUG.</title>
        <authorList>
            <person name="Pineiro-Iglesias B."/>
            <person name="Tunovic T."/>
            <person name="Unosson C."/>
            <person name="Inganas E."/>
            <person name="Ohlen M."/>
            <person name="Cardew S."/>
            <person name="Jensie-Markopoulos S."/>
            <person name="Salva-Serra F."/>
            <person name="Jaen-Luchoro D."/>
            <person name="Karlsson R."/>
            <person name="Svensson-Stadler L."/>
            <person name="Chun J."/>
            <person name="Moore E."/>
        </authorList>
    </citation>
    <scope>NUCLEOTIDE SEQUENCE [LARGE SCALE GENOMIC DNA]</scope>
    <source>
        <strain evidence="8 9">CCUG 32756T</strain>
    </source>
</reference>
<keyword evidence="3 5" id="KW-0687">Ribonucleoprotein</keyword>
<dbReference type="GO" id="GO:0006412">
    <property type="term" value="P:translation"/>
    <property type="evidence" value="ECO:0007669"/>
    <property type="project" value="UniProtKB-UniRule"/>
</dbReference>
<dbReference type="InterPro" id="IPR005824">
    <property type="entry name" value="KOW"/>
</dbReference>
<evidence type="ECO:0000259" key="7">
    <source>
        <dbReference type="SMART" id="SM00739"/>
    </source>
</evidence>
<dbReference type="CDD" id="cd06089">
    <property type="entry name" value="KOW_RPL26"/>
    <property type="match status" value="1"/>
</dbReference>
<dbReference type="InterPro" id="IPR041988">
    <property type="entry name" value="Ribosomal_uL24_KOW"/>
</dbReference>
<dbReference type="InterPro" id="IPR008991">
    <property type="entry name" value="Translation_prot_SH3-like_sf"/>
</dbReference>
<dbReference type="Pfam" id="PF00467">
    <property type="entry name" value="KOW"/>
    <property type="match status" value="1"/>
</dbReference>
<protein>
    <recommendedName>
        <fullName evidence="4 5">Large ribosomal subunit protein uL24</fullName>
    </recommendedName>
</protein>
<dbReference type="SMART" id="SM00739">
    <property type="entry name" value="KOW"/>
    <property type="match status" value="1"/>
</dbReference>
<dbReference type="InterPro" id="IPR014722">
    <property type="entry name" value="Rib_uL2_dom2"/>
</dbReference>
<dbReference type="GO" id="GO:0005840">
    <property type="term" value="C:ribosome"/>
    <property type="evidence" value="ECO:0007669"/>
    <property type="project" value="UniProtKB-KW"/>
</dbReference>
<dbReference type="Gene3D" id="2.30.30.30">
    <property type="match status" value="1"/>
</dbReference>
<proteinExistence type="inferred from homology"/>
<feature type="domain" description="KOW" evidence="7">
    <location>
        <begin position="5"/>
        <end position="32"/>
    </location>
</feature>
<evidence type="ECO:0000256" key="4">
    <source>
        <dbReference type="ARBA" id="ARBA00035206"/>
    </source>
</evidence>
<comment type="caution">
    <text evidence="8">The sequence shown here is derived from an EMBL/GenBank/DDBJ whole genome shotgun (WGS) entry which is preliminary data.</text>
</comment>
<keyword evidence="2 5" id="KW-0689">Ribosomal protein</keyword>
<evidence type="ECO:0000256" key="3">
    <source>
        <dbReference type="ARBA" id="ARBA00023274"/>
    </source>
</evidence>
<dbReference type="InterPro" id="IPR005825">
    <property type="entry name" value="Ribosomal_uL24_CS"/>
</dbReference>
<dbReference type="PROSITE" id="PS01108">
    <property type="entry name" value="RIBOSOMAL_L24"/>
    <property type="match status" value="1"/>
</dbReference>
<comment type="subunit">
    <text evidence="5">Part of the 50S ribosomal subunit.</text>
</comment>
<dbReference type="SUPFAM" id="SSF50104">
    <property type="entry name" value="Translation proteins SH3-like domain"/>
    <property type="match status" value="1"/>
</dbReference>
<keyword evidence="5" id="KW-0699">rRNA-binding</keyword>
<comment type="similarity">
    <text evidence="1 5 6">Belongs to the universal ribosomal protein uL24 family.</text>
</comment>
<evidence type="ECO:0000256" key="6">
    <source>
        <dbReference type="RuleBase" id="RU003477"/>
    </source>
</evidence>
<dbReference type="Proteomes" id="UP000323707">
    <property type="component" value="Unassembled WGS sequence"/>
</dbReference>
<accession>A0A5M9QLQ7</accession>
<evidence type="ECO:0000256" key="2">
    <source>
        <dbReference type="ARBA" id="ARBA00022980"/>
    </source>
</evidence>
<gene>
    <name evidence="5" type="primary">rplX</name>
    <name evidence="8" type="ORF">F4V45_06640</name>
</gene>
<evidence type="ECO:0000313" key="9">
    <source>
        <dbReference type="Proteomes" id="UP000323707"/>
    </source>
</evidence>
<comment type="function">
    <text evidence="5">One of the proteins that surrounds the polypeptide exit tunnel on the outside of the subunit.</text>
</comment>
<dbReference type="NCBIfam" id="TIGR01079">
    <property type="entry name" value="rplX_bact"/>
    <property type="match status" value="1"/>
</dbReference>
<dbReference type="AlphaFoldDB" id="A0A5M9QLQ7"/>
<keyword evidence="5" id="KW-0694">RNA-binding</keyword>
<dbReference type="GO" id="GO:0003735">
    <property type="term" value="F:structural constituent of ribosome"/>
    <property type="evidence" value="ECO:0007669"/>
    <property type="project" value="InterPro"/>
</dbReference>
<evidence type="ECO:0000313" key="8">
    <source>
        <dbReference type="EMBL" id="KAA8708592.1"/>
    </source>
</evidence>
<dbReference type="HAMAP" id="MF_01326_B">
    <property type="entry name" value="Ribosomal_uL24_B"/>
    <property type="match status" value="1"/>
</dbReference>
<sequence>MVKCKIKKGDMVRVIAGDDKGKVGKVLAVFPKKSLVVVEGCALVKKAVKPTDDNPKGGFVTKEKSIHISNVKKDGE</sequence>
<dbReference type="GO" id="GO:1990904">
    <property type="term" value="C:ribonucleoprotein complex"/>
    <property type="evidence" value="ECO:0007669"/>
    <property type="project" value="UniProtKB-KW"/>
</dbReference>
<dbReference type="InterPro" id="IPR057264">
    <property type="entry name" value="Ribosomal_uL24_C"/>
</dbReference>
<name>A0A5M9QLQ7_9HELI</name>
<evidence type="ECO:0000256" key="1">
    <source>
        <dbReference type="ARBA" id="ARBA00010618"/>
    </source>
</evidence>
<dbReference type="RefSeq" id="WP_150337598.1">
    <property type="nucleotide sequence ID" value="NZ_CAUWKU010000011.1"/>
</dbReference>
<organism evidence="8 9">
    <name type="scientific">Helicobacter canis</name>
    <dbReference type="NCBI Taxonomy" id="29419"/>
    <lineage>
        <taxon>Bacteria</taxon>
        <taxon>Pseudomonadati</taxon>
        <taxon>Campylobacterota</taxon>
        <taxon>Epsilonproteobacteria</taxon>
        <taxon>Campylobacterales</taxon>
        <taxon>Helicobacteraceae</taxon>
        <taxon>Helicobacter</taxon>
    </lineage>
</organism>
<evidence type="ECO:0000256" key="5">
    <source>
        <dbReference type="HAMAP-Rule" id="MF_01326"/>
    </source>
</evidence>
<dbReference type="Pfam" id="PF17136">
    <property type="entry name" value="ribosomal_L24"/>
    <property type="match status" value="1"/>
</dbReference>
<dbReference type="PANTHER" id="PTHR12903">
    <property type="entry name" value="MITOCHONDRIAL RIBOSOMAL PROTEIN L24"/>
    <property type="match status" value="1"/>
</dbReference>
<dbReference type="InterPro" id="IPR003256">
    <property type="entry name" value="Ribosomal_uL24"/>
</dbReference>
<dbReference type="GO" id="GO:0019843">
    <property type="term" value="F:rRNA binding"/>
    <property type="evidence" value="ECO:0007669"/>
    <property type="project" value="UniProtKB-UniRule"/>
</dbReference>
<comment type="function">
    <text evidence="5">One of two assembly initiator proteins, it binds directly to the 5'-end of the 23S rRNA, where it nucleates assembly of the 50S subunit.</text>
</comment>
<dbReference type="EMBL" id="VXKE01000019">
    <property type="protein sequence ID" value="KAA8708592.1"/>
    <property type="molecule type" value="Genomic_DNA"/>
</dbReference>